<proteinExistence type="predicted"/>
<organism evidence="1 2">
    <name type="scientific">Erythroxylum novogranatense</name>
    <dbReference type="NCBI Taxonomy" id="1862640"/>
    <lineage>
        <taxon>Eukaryota</taxon>
        <taxon>Viridiplantae</taxon>
        <taxon>Streptophyta</taxon>
        <taxon>Embryophyta</taxon>
        <taxon>Tracheophyta</taxon>
        <taxon>Spermatophyta</taxon>
        <taxon>Magnoliopsida</taxon>
        <taxon>eudicotyledons</taxon>
        <taxon>Gunneridae</taxon>
        <taxon>Pentapetalae</taxon>
        <taxon>rosids</taxon>
        <taxon>fabids</taxon>
        <taxon>Malpighiales</taxon>
        <taxon>Erythroxylaceae</taxon>
        <taxon>Erythroxylum</taxon>
    </lineage>
</organism>
<dbReference type="EMBL" id="JAIWQS010000007">
    <property type="protein sequence ID" value="KAJ8759777.1"/>
    <property type="molecule type" value="Genomic_DNA"/>
</dbReference>
<name>A0AAV8SZ74_9ROSI</name>
<comment type="caution">
    <text evidence="1">The sequence shown here is derived from an EMBL/GenBank/DDBJ whole genome shotgun (WGS) entry which is preliminary data.</text>
</comment>
<dbReference type="Proteomes" id="UP001159364">
    <property type="component" value="Linkage Group LG07"/>
</dbReference>
<evidence type="ECO:0000313" key="1">
    <source>
        <dbReference type="EMBL" id="KAJ8759777.1"/>
    </source>
</evidence>
<reference evidence="1 2" key="1">
    <citation type="submission" date="2021-09" db="EMBL/GenBank/DDBJ databases">
        <title>Genomic insights and catalytic innovation underlie evolution of tropane alkaloids biosynthesis.</title>
        <authorList>
            <person name="Wang Y.-J."/>
            <person name="Tian T."/>
            <person name="Huang J.-P."/>
            <person name="Huang S.-X."/>
        </authorList>
    </citation>
    <scope>NUCLEOTIDE SEQUENCE [LARGE SCALE GENOMIC DNA]</scope>
    <source>
        <strain evidence="1">KIB-2018</strain>
        <tissue evidence="1">Leaf</tissue>
    </source>
</reference>
<dbReference type="AlphaFoldDB" id="A0AAV8SZ74"/>
<accession>A0AAV8SZ74</accession>
<evidence type="ECO:0000313" key="2">
    <source>
        <dbReference type="Proteomes" id="UP001159364"/>
    </source>
</evidence>
<gene>
    <name evidence="1" type="ORF">K2173_009878</name>
</gene>
<keyword evidence="2" id="KW-1185">Reference proteome</keyword>
<sequence length="248" mass="27596">MDRSCSGEVSVLRSTSLCLGKNEIQMNDSDLIGESEKFGELTLQIAPFLLSVLSSGLIWSSNFDAIMNIPAAPDRFSSHRGSGIPFVNEYPEEKNLARMMTPGGMNSEAEFFIKKEASRMPPAQRDFLASELEDQVLQEELLSLFNEMKYYSSSEDDEQDVDGHPLPKVPVPSISMLVEIRTSLKTVIHGFYLGASVLQDASMLAKLKDSLSYLSQLGPRYGFHFGENVDQSGAEDNVRKRSRENIVK</sequence>
<protein>
    <submittedName>
        <fullName evidence="1">Uncharacterized protein</fullName>
    </submittedName>
</protein>